<protein>
    <submittedName>
        <fullName evidence="1">Uncharacterized protein</fullName>
    </submittedName>
</protein>
<name>A0A0F9JPI0_9ZZZZ</name>
<proteinExistence type="predicted"/>
<gene>
    <name evidence="1" type="ORF">LCGC14_1427610</name>
</gene>
<accession>A0A0F9JPI0</accession>
<comment type="caution">
    <text evidence="1">The sequence shown here is derived from an EMBL/GenBank/DDBJ whole genome shotgun (WGS) entry which is preliminary data.</text>
</comment>
<dbReference type="AlphaFoldDB" id="A0A0F9JPI0"/>
<organism evidence="1">
    <name type="scientific">marine sediment metagenome</name>
    <dbReference type="NCBI Taxonomy" id="412755"/>
    <lineage>
        <taxon>unclassified sequences</taxon>
        <taxon>metagenomes</taxon>
        <taxon>ecological metagenomes</taxon>
    </lineage>
</organism>
<dbReference type="EMBL" id="LAZR01009585">
    <property type="protein sequence ID" value="KKM71734.1"/>
    <property type="molecule type" value="Genomic_DNA"/>
</dbReference>
<reference evidence="1" key="1">
    <citation type="journal article" date="2015" name="Nature">
        <title>Complex archaea that bridge the gap between prokaryotes and eukaryotes.</title>
        <authorList>
            <person name="Spang A."/>
            <person name="Saw J.H."/>
            <person name="Jorgensen S.L."/>
            <person name="Zaremba-Niedzwiedzka K."/>
            <person name="Martijn J."/>
            <person name="Lind A.E."/>
            <person name="van Eijk R."/>
            <person name="Schleper C."/>
            <person name="Guy L."/>
            <person name="Ettema T.J."/>
        </authorList>
    </citation>
    <scope>NUCLEOTIDE SEQUENCE</scope>
</reference>
<evidence type="ECO:0000313" key="1">
    <source>
        <dbReference type="EMBL" id="KKM71734.1"/>
    </source>
</evidence>
<sequence>MGFTRCKWITFYWQDLHYGSWEVFLSVGKLELRLRWNND</sequence>